<evidence type="ECO:0000256" key="5">
    <source>
        <dbReference type="SAM" id="Phobius"/>
    </source>
</evidence>
<feature type="region of interest" description="Disordered" evidence="4">
    <location>
        <begin position="1401"/>
        <end position="1422"/>
    </location>
</feature>
<dbReference type="InterPro" id="IPR019775">
    <property type="entry name" value="WD40_repeat_CS"/>
</dbReference>
<dbReference type="PROSITE" id="PS50294">
    <property type="entry name" value="WD_REPEATS_REGION"/>
    <property type="match status" value="1"/>
</dbReference>
<dbReference type="InterPro" id="IPR055442">
    <property type="entry name" value="Beta-prop_EML-like_2nd"/>
</dbReference>
<dbReference type="GO" id="GO:0008017">
    <property type="term" value="F:microtubule binding"/>
    <property type="evidence" value="ECO:0007669"/>
    <property type="project" value="TreeGrafter"/>
</dbReference>
<evidence type="ECO:0000259" key="6">
    <source>
        <dbReference type="Pfam" id="PF23414"/>
    </source>
</evidence>
<feature type="compositionally biased region" description="Basic and acidic residues" evidence="4">
    <location>
        <begin position="1306"/>
        <end position="1318"/>
    </location>
</feature>
<dbReference type="SMART" id="SM00320">
    <property type="entry name" value="WD40"/>
    <property type="match status" value="7"/>
</dbReference>
<evidence type="ECO:0000256" key="1">
    <source>
        <dbReference type="ARBA" id="ARBA00022574"/>
    </source>
</evidence>
<dbReference type="InterPro" id="IPR050630">
    <property type="entry name" value="WD_repeat_EMAP"/>
</dbReference>
<feature type="transmembrane region" description="Helical" evidence="5">
    <location>
        <begin position="52"/>
        <end position="78"/>
    </location>
</feature>
<dbReference type="PANTHER" id="PTHR13720">
    <property type="entry name" value="WD-40 REPEAT PROTEIN"/>
    <property type="match status" value="1"/>
</dbReference>
<dbReference type="PROSITE" id="PS50082">
    <property type="entry name" value="WD_REPEATS_2"/>
    <property type="match status" value="2"/>
</dbReference>
<dbReference type="SUPFAM" id="SSF50978">
    <property type="entry name" value="WD40 repeat-like"/>
    <property type="match status" value="1"/>
</dbReference>
<dbReference type="InterPro" id="IPR015943">
    <property type="entry name" value="WD40/YVTN_repeat-like_dom_sf"/>
</dbReference>
<comment type="caution">
    <text evidence="7">The sequence shown here is derived from an EMBL/GenBank/DDBJ whole genome shotgun (WGS) entry which is preliminary data.</text>
</comment>
<dbReference type="PANTHER" id="PTHR13720:SF33">
    <property type="entry name" value="HELP DOMAIN-CONTAINING PROTEIN"/>
    <property type="match status" value="1"/>
</dbReference>
<feature type="region of interest" description="Disordered" evidence="4">
    <location>
        <begin position="1281"/>
        <end position="1367"/>
    </location>
</feature>
<dbReference type="Proteomes" id="UP000626109">
    <property type="component" value="Unassembled WGS sequence"/>
</dbReference>
<keyword evidence="2" id="KW-0677">Repeat</keyword>
<dbReference type="GO" id="GO:0005929">
    <property type="term" value="C:cilium"/>
    <property type="evidence" value="ECO:0007669"/>
    <property type="project" value="UniProtKB-ARBA"/>
</dbReference>
<feature type="repeat" description="WD" evidence="3">
    <location>
        <begin position="932"/>
        <end position="968"/>
    </location>
</feature>
<gene>
    <name evidence="7" type="ORF">PGLA2088_LOCUS37714</name>
</gene>
<name>A0A813KYZ7_POLGL</name>
<keyword evidence="5" id="KW-1133">Transmembrane helix</keyword>
<dbReference type="PROSITE" id="PS00678">
    <property type="entry name" value="WD_REPEATS_1"/>
    <property type="match status" value="1"/>
</dbReference>
<protein>
    <recommendedName>
        <fullName evidence="6">EML-like second beta-propeller domain-containing protein</fullName>
    </recommendedName>
</protein>
<feature type="compositionally biased region" description="Low complexity" evidence="4">
    <location>
        <begin position="1320"/>
        <end position="1337"/>
    </location>
</feature>
<keyword evidence="1 3" id="KW-0853">WD repeat</keyword>
<evidence type="ECO:0000256" key="2">
    <source>
        <dbReference type="ARBA" id="ARBA00022737"/>
    </source>
</evidence>
<evidence type="ECO:0000313" key="7">
    <source>
        <dbReference type="EMBL" id="CAE8713887.1"/>
    </source>
</evidence>
<feature type="repeat" description="WD" evidence="3">
    <location>
        <begin position="1087"/>
        <end position="1128"/>
    </location>
</feature>
<proteinExistence type="predicted"/>
<organism evidence="7 8">
    <name type="scientific">Polarella glacialis</name>
    <name type="common">Dinoflagellate</name>
    <dbReference type="NCBI Taxonomy" id="89957"/>
    <lineage>
        <taxon>Eukaryota</taxon>
        <taxon>Sar</taxon>
        <taxon>Alveolata</taxon>
        <taxon>Dinophyceae</taxon>
        <taxon>Suessiales</taxon>
        <taxon>Suessiaceae</taxon>
        <taxon>Polarella</taxon>
    </lineage>
</organism>
<feature type="domain" description="EML-like second beta-propeller" evidence="6">
    <location>
        <begin position="940"/>
        <end position="1217"/>
    </location>
</feature>
<accession>A0A813KYZ7</accession>
<evidence type="ECO:0000256" key="4">
    <source>
        <dbReference type="SAM" id="MobiDB-lite"/>
    </source>
</evidence>
<evidence type="ECO:0000313" key="8">
    <source>
        <dbReference type="Proteomes" id="UP000626109"/>
    </source>
</evidence>
<keyword evidence="5" id="KW-0812">Transmembrane</keyword>
<sequence length="1494" mass="160829">MAVEGWLSVAWSGTQVSGKSCLGGALVPGRFAESFGSLGVSRRSERGLENHLAVGCLVGPTWVVVLGTASLFVGRWLADKMAVEGWLSAAWSGTQVSGKSCLGGALVPGRFAESFGSLGVSRRSERGLENHLAVGWTQVSGKSCLGGALVPGRFAESFGSLGVSRLAVGRLVKDPGARKGVRGVAVSPRLQNWQADQLSKGDFRGFDPNKRVRMDLLNYMWQVLNSMICEGSKLYRAISGTCTRMSVRAAARWRMCASSAWETTLCATARTSRSPEPTRAAKVPQSEMAAWSLLRARQGGNPKVGEARKQPLRFLRQSPGKSQFSPKVAAEFSPSPPALSGLSAEGSALVSASSSAFSAGLFHLPAGARTGKSPVVSAATEQHPSLAAGVSSSSSVGPHDGKTFRMLYLFSGTKRKADVGWFLRVLCKLHKVTLLLQEFDLCNGEDLSMEEDWAKVLGLIESKGFDLVFSTPPCNDFSRAEGEDVRIGGWERLDSDDVGTARWFSEVITRENAPWVFEAGEPFRTIATLELLATLCCLVAFLRVPGPVNVEEPRALLTLGGSTDHLGNKFVVAKLQTTKYPLVCVLMEIAAMLHQAGEGLDLQWVPRLQNIEADQLTNGDFRGFDPALRVRVNIATQPWVVLNSMLKQGRALYSVIREGRIESSKRKLEKFAGPFVRSQKKSFRERAFAASLPIVRREPISRVATGKVVPAFAMVAMKTSTTSANGSSSTQFAAYDAGGAKGSPPFLSFGVYLKFWTCVESKASKETIVELLGKNGIFPSPGPRQVLFCSWTSQGQCIACGDDGGFYLFEGNTVAFSRKICTGSLGFGIEVPNQCYLFGGKDAVIYFGDLRLPKQEKSRSGPGGKGAAVPSNDGWLTALHLKDMGGSLACVSARLRLNSAAINPDGLVLIGTADHHLLLVHAGRRRLVRVLHAAHSGEVLALCHHPNDDLRLCLTGASDGTVRFWDLEGHSPVVGRVIDFCREGPWWPAGRVTYHAGSARGVFSMAFRSSGELLAIGHGEGTLRILSFPDLQPIFETSTSKKREPLSDIKFSQQGDILAVASWDQAVYIYHLSGTLNSTVVSLQHVFRGNSSSVTHLQLSADGLTLMTNSKDNQVLFFDTFSGERLIGQMGIRDKEWDTPWTCPCGWPVIGMWAANKGFDGSDINACCTIVSESGALLASGDDDRQVKLYRFPAVAEDQGFRAYDAHAGHVTGVYFARVPPAAPPPVAVSRGRAAGAHVAPAPVQPKQTRAGWQLLSVAGDDHALLQWDVHRLLPNEEPSATRQLAWQETRSRSAAAEMQLGAQPRPKERSKSTDKASKSQPSRAVTAAAASPSPWATDVDADPPSTEFRPSSRATRAAEAPEGGLRAEVRRPPWGLLEERSGVCRHLDRRLLRMSVEPHVPPAGVRQRGMQGGAQRATSDGAAGGVTAELDHHVSHISSGRPMALDLAGMSTAARDELTHHGIQRRQGSTRFATPQNSATGIRPQSAVMSRRE</sequence>
<keyword evidence="5" id="KW-0472">Membrane</keyword>
<dbReference type="InterPro" id="IPR036322">
    <property type="entry name" value="WD40_repeat_dom_sf"/>
</dbReference>
<feature type="region of interest" description="Disordered" evidence="4">
    <location>
        <begin position="1462"/>
        <end position="1494"/>
    </location>
</feature>
<dbReference type="SUPFAM" id="SSF101908">
    <property type="entry name" value="Putative isomerase YbhE"/>
    <property type="match status" value="1"/>
</dbReference>
<dbReference type="InterPro" id="IPR001680">
    <property type="entry name" value="WD40_rpt"/>
</dbReference>
<dbReference type="EMBL" id="CAJNNW010032538">
    <property type="protein sequence ID" value="CAE8713887.1"/>
    <property type="molecule type" value="Genomic_DNA"/>
</dbReference>
<evidence type="ECO:0000256" key="3">
    <source>
        <dbReference type="PROSITE-ProRule" id="PRU00221"/>
    </source>
</evidence>
<reference evidence="7" key="1">
    <citation type="submission" date="2021-02" db="EMBL/GenBank/DDBJ databases">
        <authorList>
            <person name="Dougan E. K."/>
            <person name="Rhodes N."/>
            <person name="Thang M."/>
            <person name="Chan C."/>
        </authorList>
    </citation>
    <scope>NUCLEOTIDE SEQUENCE</scope>
</reference>
<feature type="compositionally biased region" description="Polar residues" evidence="4">
    <location>
        <begin position="1467"/>
        <end position="1481"/>
    </location>
</feature>
<dbReference type="Pfam" id="PF23414">
    <property type="entry name" value="Beta-prop_EML_2"/>
    <property type="match status" value="1"/>
</dbReference>
<dbReference type="Gene3D" id="2.130.10.10">
    <property type="entry name" value="YVTN repeat-like/Quinoprotein amine dehydrogenase"/>
    <property type="match status" value="1"/>
</dbReference>